<evidence type="ECO:0000313" key="18">
    <source>
        <dbReference type="Proteomes" id="UP000775872"/>
    </source>
</evidence>
<dbReference type="InterPro" id="IPR008928">
    <property type="entry name" value="6-hairpin_glycosidase_sf"/>
</dbReference>
<evidence type="ECO:0000256" key="13">
    <source>
        <dbReference type="RuleBase" id="RU369107"/>
    </source>
</evidence>
<keyword evidence="10 12" id="KW-0326">Glycosidase</keyword>
<dbReference type="SUPFAM" id="SSF48208">
    <property type="entry name" value="Six-hairpin glycosidases"/>
    <property type="match status" value="1"/>
</dbReference>
<comment type="pathway">
    <text evidence="13">Glycan metabolism; N-glycan degradation.</text>
</comment>
<evidence type="ECO:0000256" key="11">
    <source>
        <dbReference type="ARBA" id="ARBA00038888"/>
    </source>
</evidence>
<evidence type="ECO:0000256" key="12">
    <source>
        <dbReference type="RuleBase" id="RU368089"/>
    </source>
</evidence>
<dbReference type="Pfam" id="PF16923">
    <property type="entry name" value="Glyco_hydro_63N"/>
    <property type="match status" value="1"/>
</dbReference>
<dbReference type="PANTHER" id="PTHR10412">
    <property type="entry name" value="MANNOSYL-OLIGOSACCHARIDE GLUCOSIDASE"/>
    <property type="match status" value="1"/>
</dbReference>
<reference evidence="18" key="1">
    <citation type="submission" date="2019-06" db="EMBL/GenBank/DDBJ databases">
        <authorList>
            <person name="Broberg M."/>
        </authorList>
    </citation>
    <scope>NUCLEOTIDE SEQUENCE [LARGE SCALE GENOMIC DNA]</scope>
</reference>
<dbReference type="InterPro" id="IPR038518">
    <property type="entry name" value="Glyco_hydro_63N_sf"/>
</dbReference>
<reference evidence="17 18" key="2">
    <citation type="submission" date="2021-10" db="EMBL/GenBank/DDBJ databases">
        <authorList>
            <person name="Piombo E."/>
        </authorList>
    </citation>
    <scope>NUCLEOTIDE SEQUENCE [LARGE SCALE GENOMIC DNA]</scope>
</reference>
<evidence type="ECO:0000256" key="10">
    <source>
        <dbReference type="ARBA" id="ARBA00023295"/>
    </source>
</evidence>
<evidence type="ECO:0000256" key="14">
    <source>
        <dbReference type="SAM" id="SignalP"/>
    </source>
</evidence>
<dbReference type="InterPro" id="IPR031631">
    <property type="entry name" value="Glyco_hydro_63N"/>
</dbReference>
<dbReference type="OrthoDB" id="410058at2759"/>
<dbReference type="AlphaFoldDB" id="A0A9P0EQB6"/>
<keyword evidence="6" id="KW-0735">Signal-anchor</keyword>
<dbReference type="InterPro" id="IPR004888">
    <property type="entry name" value="Glycoside_hydrolase_63"/>
</dbReference>
<evidence type="ECO:0000256" key="4">
    <source>
        <dbReference type="ARBA" id="ARBA00022801"/>
    </source>
</evidence>
<comment type="function">
    <text evidence="12">Cleaves the distal alpha 1,2-linked glucose residue from the Glc(3)Man(9)GlcNAc(2) oligosaccharide precursor.</text>
</comment>
<comment type="subcellular location">
    <subcellularLocation>
        <location evidence="1 12">Endoplasmic reticulum membrane</location>
        <topology evidence="1 12">Single-pass type II membrane protein</topology>
    </subcellularLocation>
</comment>
<evidence type="ECO:0000256" key="9">
    <source>
        <dbReference type="ARBA" id="ARBA00023180"/>
    </source>
</evidence>
<accession>A0A9P0EQB6</accession>
<evidence type="ECO:0000256" key="8">
    <source>
        <dbReference type="ARBA" id="ARBA00023136"/>
    </source>
</evidence>
<keyword evidence="3 12" id="KW-0812">Transmembrane</keyword>
<evidence type="ECO:0000256" key="7">
    <source>
        <dbReference type="ARBA" id="ARBA00022989"/>
    </source>
</evidence>
<evidence type="ECO:0000256" key="3">
    <source>
        <dbReference type="ARBA" id="ARBA00022692"/>
    </source>
</evidence>
<keyword evidence="4 12" id="KW-0378">Hydrolase</keyword>
<feature type="non-terminal residue" evidence="17">
    <location>
        <position position="1"/>
    </location>
</feature>
<evidence type="ECO:0000256" key="1">
    <source>
        <dbReference type="ARBA" id="ARBA00004648"/>
    </source>
</evidence>
<keyword evidence="18" id="KW-1185">Reference proteome</keyword>
<dbReference type="EC" id="3.2.1.106" evidence="11 12"/>
<keyword evidence="9 13" id="KW-0325">Glycoprotein</keyword>
<comment type="caution">
    <text evidence="17">The sequence shown here is derived from an EMBL/GenBank/DDBJ whole genome shotgun (WGS) entry which is preliminary data.</text>
</comment>
<feature type="chain" id="PRO_5040133463" description="Mannosyl-oligosaccharide glucosidase" evidence="14">
    <location>
        <begin position="22"/>
        <end position="827"/>
    </location>
</feature>
<evidence type="ECO:0000259" key="16">
    <source>
        <dbReference type="Pfam" id="PF16923"/>
    </source>
</evidence>
<proteinExistence type="inferred from homology"/>
<dbReference type="GO" id="GO:0004573">
    <property type="term" value="F:Glc3Man9GlcNAc2 oligosaccharide glucosidase activity"/>
    <property type="evidence" value="ECO:0007669"/>
    <property type="project" value="UniProtKB-UniRule"/>
</dbReference>
<dbReference type="Proteomes" id="UP000775872">
    <property type="component" value="Unassembled WGS sequence"/>
</dbReference>
<dbReference type="GO" id="GO:0005789">
    <property type="term" value="C:endoplasmic reticulum membrane"/>
    <property type="evidence" value="ECO:0007669"/>
    <property type="project" value="UniProtKB-SubCell"/>
</dbReference>
<dbReference type="Pfam" id="PF03200">
    <property type="entry name" value="Glyco_hydro_63"/>
    <property type="match status" value="1"/>
</dbReference>
<dbReference type="GO" id="GO:0009311">
    <property type="term" value="P:oligosaccharide metabolic process"/>
    <property type="evidence" value="ECO:0007669"/>
    <property type="project" value="UniProtKB-UniRule"/>
</dbReference>
<keyword evidence="5 12" id="KW-0256">Endoplasmic reticulum</keyword>
<dbReference type="PANTHER" id="PTHR10412:SF11">
    <property type="entry name" value="MANNOSYL-OLIGOSACCHARIDE GLUCOSIDASE"/>
    <property type="match status" value="1"/>
</dbReference>
<feature type="signal peptide" evidence="14">
    <location>
        <begin position="1"/>
        <end position="21"/>
    </location>
</feature>
<keyword evidence="14" id="KW-0732">Signal</keyword>
<evidence type="ECO:0000256" key="6">
    <source>
        <dbReference type="ARBA" id="ARBA00022968"/>
    </source>
</evidence>
<keyword evidence="7 12" id="KW-1133">Transmembrane helix</keyword>
<dbReference type="GO" id="GO:0006487">
    <property type="term" value="P:protein N-linked glycosylation"/>
    <property type="evidence" value="ECO:0007669"/>
    <property type="project" value="UniProtKB-UniRule"/>
</dbReference>
<comment type="catalytic activity">
    <reaction evidence="12">
        <text>N(4)-(alpha-D-Glc-(1-&gt;2)-alpha-D-Glc-(1-&gt;3)-alpha-D-Glc-(1-&gt;3)-alpha-D-Man-(1-&gt;2)-alpha-D-Man-(1-&gt;2)-alpha-D-Man-(1-&gt;3)-[alpha-D-Man-(1-&gt;2)-alpha-D-Man-(1-&gt;3)-[alpha-D-Man-(1-&gt;2)-alpha-D-Man-(1-&gt;6)]-alpha-D-Man-(1-&gt;6)]-beta-D-Man-(1-&gt;4)-beta-D-GlcNAc-(1-&gt;4)-beta-D-GlcNAc)-L-asparaginyl-[protein] + H2O = N(4)-(alpha-D-Glc-(1-&gt;3)-alpha-D-Glc-(1-&gt;3)-alpha-D-Man-(1-&gt;2)-alpha-D-Man-(1-&gt;2)-alpha-D-Man-(1-&gt;3)-[alpha-D-Man-(1-&gt;2)-alpha-D-Man-(1-&gt;3)-[alpha-D-Man-(1-&gt;2)-alpha-D-Man-(1-&gt;6)]-alpha-D-Man-(1-&gt;6)]-beta-D-Man-(1-&gt;4)-beta-D-GlcNAc-(1-&gt;4)-beta-D-GlcNAc)-L-asparaginyl-[protein] + beta-D-glucose</text>
        <dbReference type="Rhea" id="RHEA:55988"/>
        <dbReference type="Rhea" id="RHEA-COMP:12806"/>
        <dbReference type="Rhea" id="RHEA-COMP:14355"/>
        <dbReference type="ChEBI" id="CHEBI:15377"/>
        <dbReference type="ChEBI" id="CHEBI:15903"/>
        <dbReference type="ChEBI" id="CHEBI:59082"/>
        <dbReference type="ChEBI" id="CHEBI:132537"/>
        <dbReference type="EC" id="3.2.1.106"/>
    </reaction>
</comment>
<sequence length="827" mass="92957">MLMQYWPLLFHSFLSRSFVLAKPDGSWQTWGPYRPNLYFGVRPQIPESLLMGLMWADGTNTAGIRDTCEQDEGMRYGWSIYDTRVGGSQAIYDEELHIDLKIDFIKTEDGKGWAVRIVGTPRSDAPGDLKTAIIIHAAVEQSTNHPPKILACGMANQGEAMCSGDITGLGQFTLYTVGDASNKVIHDTFVKSVQVSEAQIWQAKSVFQNQVHDVRDIQGDGVGNMHFIQTTFEGAFVVTLTYHDSESDPISPDNFQRTLNDLHSSFSAGIKRVFPRSAPFKDEKYTPFTHYLLSNLLGGMGFFHGDSKADLTHAPEYDETKPMFWEAAKEAMTHADITTRNATSLLSFVPSRPFFPRGFLWDEGFHLLLVIEWDLDLAVSVLQSWLSLMDDNGWMGREQILGPEARSKVPRKFQTQYPHYANPPTFLLLANVLVSKLTGRSTYTGHKSKYISSSQEASALLKRLYPLLSRHYGWFRRTQSGNFGDSYPRPEDAVKGEGYRWRGRTPDHTLTSGLDDYPRANPPHPSELHVDALAWVGASARALQQVAELLGEDTDASMYQQHVKDVKHNLDVLHWNDAEKAYCDSTTTVGTHNSPIYQHVCHLGYVSLFPLILGLMDAKHKHLLDTLNLLSETSKLWSPYGLRSLNKTDPNYGKNENYWRGPVWVNINVLAILSLHEIGREGLNDGEMPSEVQMRALSLASSLREALVTTVYDSWEATGFAWEQYNDETGEGSRSRAFTGWTACVILLMGLDFGEDVSKGAHMKAIQSTAVFGAAILAALIVIFIVVFKRWLTVAAMRTMQWWNAQCLRWGYQQVPVDLDESGFLSH</sequence>
<feature type="domain" description="Glycosyl hydrolase family 63 N-terminal" evidence="16">
    <location>
        <begin position="30"/>
        <end position="213"/>
    </location>
</feature>
<organism evidence="17 18">
    <name type="scientific">Clonostachys solani</name>
    <dbReference type="NCBI Taxonomy" id="160281"/>
    <lineage>
        <taxon>Eukaryota</taxon>
        <taxon>Fungi</taxon>
        <taxon>Dikarya</taxon>
        <taxon>Ascomycota</taxon>
        <taxon>Pezizomycotina</taxon>
        <taxon>Sordariomycetes</taxon>
        <taxon>Hypocreomycetidae</taxon>
        <taxon>Hypocreales</taxon>
        <taxon>Bionectriaceae</taxon>
        <taxon>Clonostachys</taxon>
    </lineage>
</organism>
<dbReference type="Gene3D" id="2.70.98.110">
    <property type="entry name" value="Glycosyl hydrolase family 63, N-terminal domain"/>
    <property type="match status" value="1"/>
</dbReference>
<evidence type="ECO:0000259" key="15">
    <source>
        <dbReference type="Pfam" id="PF03200"/>
    </source>
</evidence>
<evidence type="ECO:0000256" key="5">
    <source>
        <dbReference type="ARBA" id="ARBA00022824"/>
    </source>
</evidence>
<dbReference type="InterPro" id="IPR012341">
    <property type="entry name" value="6hp_glycosidase-like_sf"/>
</dbReference>
<keyword evidence="8 12" id="KW-0472">Membrane</keyword>
<gene>
    <name evidence="17" type="ORF">CSOL1703_00018031</name>
</gene>
<name>A0A9P0EQB6_9HYPO</name>
<evidence type="ECO:0000313" key="17">
    <source>
        <dbReference type="EMBL" id="CAH0055870.1"/>
    </source>
</evidence>
<dbReference type="InterPro" id="IPR031335">
    <property type="entry name" value="Glyco_hydro_63_C"/>
</dbReference>
<protein>
    <recommendedName>
        <fullName evidence="11 12">Mannosyl-oligosaccharide glucosidase</fullName>
        <ecNumber evidence="11 12">3.2.1.106</ecNumber>
    </recommendedName>
    <alternativeName>
        <fullName evidence="13">Glucosidase I</fullName>
    </alternativeName>
</protein>
<feature type="transmembrane region" description="Helical" evidence="12">
    <location>
        <begin position="766"/>
        <end position="788"/>
    </location>
</feature>
<evidence type="ECO:0000256" key="2">
    <source>
        <dbReference type="ARBA" id="ARBA00010833"/>
    </source>
</evidence>
<dbReference type="EMBL" id="CABFOC020000062">
    <property type="protein sequence ID" value="CAH0055870.1"/>
    <property type="molecule type" value="Genomic_DNA"/>
</dbReference>
<dbReference type="Gene3D" id="1.50.10.10">
    <property type="match status" value="1"/>
</dbReference>
<comment type="similarity">
    <text evidence="2 12">Belongs to the glycosyl hydrolase 63 family.</text>
</comment>
<feature type="domain" description="Glycosyl hydrolase family 63 C-terminal" evidence="15">
    <location>
        <begin position="252"/>
        <end position="750"/>
    </location>
</feature>